<proteinExistence type="predicted"/>
<dbReference type="EMBL" id="AZIL01001142">
    <property type="protein sequence ID" value="EWM24753.1"/>
    <property type="molecule type" value="Genomic_DNA"/>
</dbReference>
<evidence type="ECO:0000313" key="2">
    <source>
        <dbReference type="EMBL" id="EWM24753.1"/>
    </source>
</evidence>
<protein>
    <submittedName>
        <fullName evidence="2">Uncharacterized protein</fullName>
    </submittedName>
</protein>
<evidence type="ECO:0000313" key="3">
    <source>
        <dbReference type="Proteomes" id="UP000019335"/>
    </source>
</evidence>
<accession>W7TML4</accession>
<dbReference type="AlphaFoldDB" id="W7TML4"/>
<organism evidence="2 3">
    <name type="scientific">Nannochloropsis gaditana</name>
    <dbReference type="NCBI Taxonomy" id="72520"/>
    <lineage>
        <taxon>Eukaryota</taxon>
        <taxon>Sar</taxon>
        <taxon>Stramenopiles</taxon>
        <taxon>Ochrophyta</taxon>
        <taxon>Eustigmatophyceae</taxon>
        <taxon>Eustigmatales</taxon>
        <taxon>Monodopsidaceae</taxon>
        <taxon>Nannochloropsis</taxon>
    </lineage>
</organism>
<sequence>MSSSLDEQRAARAMSHLSVSGRKWQAGHPHARHRPHSSACATATHPTAKTRSKPKTHWVGWEVVAPKHHAKDLAPAMHPGVEERFWLCLHCDAQFYAVPGQDDLPQATATSRVAREGSFEGHAGFHRLSLGVVQSVRGQSQKEGQGGRGM</sequence>
<name>W7TML4_9STRA</name>
<keyword evidence="3" id="KW-1185">Reference proteome</keyword>
<dbReference type="Proteomes" id="UP000019335">
    <property type="component" value="Chromosome 13"/>
</dbReference>
<gene>
    <name evidence="2" type="ORF">Naga_100898g2</name>
</gene>
<reference evidence="2 3" key="1">
    <citation type="journal article" date="2014" name="Mol. Plant">
        <title>Chromosome Scale Genome Assembly and Transcriptome Profiling of Nannochloropsis gaditana in Nitrogen Depletion.</title>
        <authorList>
            <person name="Corteggiani Carpinelli E."/>
            <person name="Telatin A."/>
            <person name="Vitulo N."/>
            <person name="Forcato C."/>
            <person name="D'Angelo M."/>
            <person name="Schiavon R."/>
            <person name="Vezzi A."/>
            <person name="Giacometti G.M."/>
            <person name="Morosinotto T."/>
            <person name="Valle G."/>
        </authorList>
    </citation>
    <scope>NUCLEOTIDE SEQUENCE [LARGE SCALE GENOMIC DNA]</scope>
    <source>
        <strain evidence="2 3">B-31</strain>
    </source>
</reference>
<evidence type="ECO:0000256" key="1">
    <source>
        <dbReference type="SAM" id="MobiDB-lite"/>
    </source>
</evidence>
<feature type="region of interest" description="Disordered" evidence="1">
    <location>
        <begin position="26"/>
        <end position="55"/>
    </location>
</feature>
<comment type="caution">
    <text evidence="2">The sequence shown here is derived from an EMBL/GenBank/DDBJ whole genome shotgun (WGS) entry which is preliminary data.</text>
</comment>